<evidence type="ECO:0008006" key="2">
    <source>
        <dbReference type="Google" id="ProtNLM"/>
    </source>
</evidence>
<reference evidence="1" key="1">
    <citation type="submission" date="2019-08" db="EMBL/GenBank/DDBJ databases">
        <authorList>
            <person name="Kucharzyk K."/>
            <person name="Murdoch R.W."/>
            <person name="Higgins S."/>
            <person name="Loffler F."/>
        </authorList>
    </citation>
    <scope>NUCLEOTIDE SEQUENCE</scope>
</reference>
<dbReference type="EMBL" id="VSSQ01018831">
    <property type="protein sequence ID" value="MPM62372.1"/>
    <property type="molecule type" value="Genomic_DNA"/>
</dbReference>
<sequence>MATRDILDFLSPEYEEYRNLSDKFYYDASCFMDIPIAPRYWNMFGGILFAYDFKWESVKYLELDKYLREDNSRASKCGIYLFSVGPRVRVKGLPEYIFYVGIAGERDSNNPLRERLRNYIQKSGIEKRKKVQTVLALYHEDITIHYCEFDDTSELSQIEEYLHGFYLPWANERDFPAFIKDAKKAFGH</sequence>
<evidence type="ECO:0000313" key="1">
    <source>
        <dbReference type="EMBL" id="MPM62372.1"/>
    </source>
</evidence>
<name>A0A645BAN2_9ZZZZ</name>
<dbReference type="AlphaFoldDB" id="A0A645BAN2"/>
<accession>A0A645BAN2</accession>
<protein>
    <recommendedName>
        <fullName evidence="2">GIY-YIG domain-containing protein</fullName>
    </recommendedName>
</protein>
<gene>
    <name evidence="1" type="ORF">SDC9_109243</name>
</gene>
<comment type="caution">
    <text evidence="1">The sequence shown here is derived from an EMBL/GenBank/DDBJ whole genome shotgun (WGS) entry which is preliminary data.</text>
</comment>
<dbReference type="SUPFAM" id="SSF82771">
    <property type="entry name" value="GIY-YIG endonuclease"/>
    <property type="match status" value="1"/>
</dbReference>
<organism evidence="1">
    <name type="scientific">bioreactor metagenome</name>
    <dbReference type="NCBI Taxonomy" id="1076179"/>
    <lineage>
        <taxon>unclassified sequences</taxon>
        <taxon>metagenomes</taxon>
        <taxon>ecological metagenomes</taxon>
    </lineage>
</organism>
<proteinExistence type="predicted"/>
<dbReference type="InterPro" id="IPR035901">
    <property type="entry name" value="GIY-YIG_endonuc_sf"/>
</dbReference>